<dbReference type="OrthoDB" id="10033702at2759"/>
<comment type="caution">
    <text evidence="2">The sequence shown here is derived from an EMBL/GenBank/DDBJ whole genome shotgun (WGS) entry which is preliminary data.</text>
</comment>
<dbReference type="AlphaFoldDB" id="A0A9W7T0G1"/>
<gene>
    <name evidence="2" type="ORF">Tdes44962_MAKER01373</name>
</gene>
<accession>A0A9W7T0G1</accession>
<reference evidence="2 3" key="1">
    <citation type="journal article" date="2018" name="IMA Fungus">
        <title>IMA Genome-F 10: Nine draft genome sequences of Claviceps purpurea s.lat., including C. arundinis, C. humidiphila, and C. cf. spartinae, pseudomolecules for the pitch canker pathogen Fusarium circinatum, draft genome of Davidsoniella eucalypti, Grosmannia galeiformis, Quambalaria eucalypti, and Teratosphaeria destructans.</title>
        <authorList>
            <person name="Wingfield B.D."/>
            <person name="Liu M."/>
            <person name="Nguyen H.D."/>
            <person name="Lane F.A."/>
            <person name="Morgan S.W."/>
            <person name="De Vos L."/>
            <person name="Wilken P.M."/>
            <person name="Duong T.A."/>
            <person name="Aylward J."/>
            <person name="Coetzee M.P."/>
            <person name="Dadej K."/>
            <person name="De Beer Z.W."/>
            <person name="Findlay W."/>
            <person name="Havenga M."/>
            <person name="Kolarik M."/>
            <person name="Menzies J.G."/>
            <person name="Naidoo K."/>
            <person name="Pochopski O."/>
            <person name="Shoukouhi P."/>
            <person name="Santana Q.C."/>
            <person name="Seifert K.A."/>
            <person name="Soal N."/>
            <person name="Steenkamp E.T."/>
            <person name="Tatham C.T."/>
            <person name="van der Nest M.A."/>
            <person name="Wingfield M.J."/>
        </authorList>
    </citation>
    <scope>NUCLEOTIDE SEQUENCE [LARGE SCALE GENOMIC DNA]</scope>
    <source>
        <strain evidence="2">CMW44962</strain>
    </source>
</reference>
<evidence type="ECO:0000313" key="2">
    <source>
        <dbReference type="EMBL" id="KAH9844826.1"/>
    </source>
</evidence>
<dbReference type="Proteomes" id="UP001138500">
    <property type="component" value="Unassembled WGS sequence"/>
</dbReference>
<dbReference type="InterPro" id="IPR011048">
    <property type="entry name" value="Haem_d1_sf"/>
</dbReference>
<proteinExistence type="predicted"/>
<feature type="signal peptide" evidence="1">
    <location>
        <begin position="1"/>
        <end position="20"/>
    </location>
</feature>
<organism evidence="2 3">
    <name type="scientific">Teratosphaeria destructans</name>
    <dbReference type="NCBI Taxonomy" id="418781"/>
    <lineage>
        <taxon>Eukaryota</taxon>
        <taxon>Fungi</taxon>
        <taxon>Dikarya</taxon>
        <taxon>Ascomycota</taxon>
        <taxon>Pezizomycotina</taxon>
        <taxon>Dothideomycetes</taxon>
        <taxon>Dothideomycetidae</taxon>
        <taxon>Mycosphaerellales</taxon>
        <taxon>Teratosphaeriaceae</taxon>
        <taxon>Teratosphaeria</taxon>
    </lineage>
</organism>
<keyword evidence="1" id="KW-0732">Signal</keyword>
<reference evidence="2 3" key="2">
    <citation type="journal article" date="2021" name="Curr. Genet.">
        <title>Genetic response to nitrogen starvation in the aggressive Eucalyptus foliar pathogen Teratosphaeria destructans.</title>
        <authorList>
            <person name="Havenga M."/>
            <person name="Wingfield B.D."/>
            <person name="Wingfield M.J."/>
            <person name="Dreyer L.L."/>
            <person name="Roets F."/>
            <person name="Aylward J."/>
        </authorList>
    </citation>
    <scope>NUCLEOTIDE SEQUENCE [LARGE SCALE GENOMIC DNA]</scope>
    <source>
        <strain evidence="2">CMW44962</strain>
    </source>
</reference>
<name>A0A9W7T0G1_9PEZI</name>
<sequence length="488" mass="53660">MTPSSKTLLAVAACMPWATAIPLLDKTPVDAPLHQHIKREAQLDLPVDSLSLPPLLGGLGPVSDTLTKVAPPLPILQLPTGALPSPGFPVTDIRPKKFAYVWTAAGDNQHSDFLAIASLDDDTFGTVFKVVEFGQSGCSPHHSAISLDGDVYLGGCLLSLLKTQDTGIYYDVSDKYNPRFWKSDRALLASIADEVVAKPGGGFFYTYMGSLVGTSPGRLIETDEKYTIQHEYPEDLGGLPDILVNQFSPHGLSIRFDLGLILSSDFVIPLTVLKPVAQDIDDVQRARTLRLWDLESRTILNTIFIPKIPNHPEGAALCTAVHPGQVWIIYPHRKDKDGRPGVAELFYQFEYRDTVAVFSTISKDARFAYFTFTTANHIAALDITDLSNPIRLDDPDEKQPVVGAHYLKLTPDQKQLVVCDYFVQTGEIGVVNTAADYKVLYIDILPNGALHFNRSIDFQGIFENYYGGAKPHSVVLFDLTDPQHPKSD</sequence>
<evidence type="ECO:0000313" key="3">
    <source>
        <dbReference type="Proteomes" id="UP001138500"/>
    </source>
</evidence>
<dbReference type="EMBL" id="RIBY02000224">
    <property type="protein sequence ID" value="KAH9844826.1"/>
    <property type="molecule type" value="Genomic_DNA"/>
</dbReference>
<evidence type="ECO:0000256" key="1">
    <source>
        <dbReference type="SAM" id="SignalP"/>
    </source>
</evidence>
<dbReference type="SUPFAM" id="SSF51004">
    <property type="entry name" value="C-terminal (heme d1) domain of cytochrome cd1-nitrite reductase"/>
    <property type="match status" value="1"/>
</dbReference>
<keyword evidence="3" id="KW-1185">Reference proteome</keyword>
<protein>
    <submittedName>
        <fullName evidence="2">56kDa selenium binding protein (SBP56)</fullName>
    </submittedName>
</protein>
<feature type="chain" id="PRO_5040774430" evidence="1">
    <location>
        <begin position="21"/>
        <end position="488"/>
    </location>
</feature>